<keyword evidence="2" id="KW-0812">Transmembrane</keyword>
<evidence type="ECO:0000256" key="1">
    <source>
        <dbReference type="SAM" id="MobiDB-lite"/>
    </source>
</evidence>
<feature type="transmembrane region" description="Helical" evidence="2">
    <location>
        <begin position="38"/>
        <end position="60"/>
    </location>
</feature>
<protein>
    <recommendedName>
        <fullName evidence="5">Chromosome partition protein Smc</fullName>
    </recommendedName>
</protein>
<feature type="region of interest" description="Disordered" evidence="1">
    <location>
        <begin position="1"/>
        <end position="30"/>
    </location>
</feature>
<accession>A0ABQ4SEV1</accession>
<evidence type="ECO:0000313" key="3">
    <source>
        <dbReference type="EMBL" id="GJE00928.1"/>
    </source>
</evidence>
<proteinExistence type="predicted"/>
<reference evidence="3" key="1">
    <citation type="journal article" date="2021" name="Front. Microbiol.">
        <title>Comprehensive Comparative Genomics and Phenotyping of Methylobacterium Species.</title>
        <authorList>
            <person name="Alessa O."/>
            <person name="Ogura Y."/>
            <person name="Fujitani Y."/>
            <person name="Takami H."/>
            <person name="Hayashi T."/>
            <person name="Sahin N."/>
            <person name="Tani A."/>
        </authorList>
    </citation>
    <scope>NUCLEOTIDE SEQUENCE</scope>
    <source>
        <strain evidence="3">DSM 17168</strain>
    </source>
</reference>
<feature type="compositionally biased region" description="Low complexity" evidence="1">
    <location>
        <begin position="8"/>
        <end position="18"/>
    </location>
</feature>
<sequence length="278" mass="29001">MSDGKDQAGAAPAKEAAANPEVSAPKRRFPRLKLRPPVAAALFGGMCLGAFGGGAGAALLTKGARTERPAITQADWKKLATRLDAQAAESARLATDLKLLRDRAGEAAEAAEKGRAETTTRLGQIGERLDKLQKLGTETTAKMAGLGEKLDLVDREQAARVTALGERVEKTRSAAPAPVAAAPTPAPAPVAKAAAPEPALTGSLPERPVAKPAPATVENWILRDVYDGVAMIESRNQRLLEIGPGDTIPGVGRVEAVERRGKSWVVVTSKGVITPHAW</sequence>
<keyword evidence="2" id="KW-1133">Transmembrane helix</keyword>
<feature type="compositionally biased region" description="Low complexity" evidence="1">
    <location>
        <begin position="174"/>
        <end position="190"/>
    </location>
</feature>
<keyword evidence="4" id="KW-1185">Reference proteome</keyword>
<organism evidence="3 4">
    <name type="scientific">Methylobacterium isbiliense</name>
    <dbReference type="NCBI Taxonomy" id="315478"/>
    <lineage>
        <taxon>Bacteria</taxon>
        <taxon>Pseudomonadati</taxon>
        <taxon>Pseudomonadota</taxon>
        <taxon>Alphaproteobacteria</taxon>
        <taxon>Hyphomicrobiales</taxon>
        <taxon>Methylobacteriaceae</taxon>
        <taxon>Methylobacterium</taxon>
    </lineage>
</organism>
<gene>
    <name evidence="3" type="ORF">GMJLKIPL_2856</name>
</gene>
<dbReference type="EMBL" id="BPQQ01000031">
    <property type="protein sequence ID" value="GJE00928.1"/>
    <property type="molecule type" value="Genomic_DNA"/>
</dbReference>
<dbReference type="Proteomes" id="UP001055153">
    <property type="component" value="Unassembled WGS sequence"/>
</dbReference>
<dbReference type="RefSeq" id="WP_238235735.1">
    <property type="nucleotide sequence ID" value="NZ_BPQQ01000031.1"/>
</dbReference>
<evidence type="ECO:0008006" key="5">
    <source>
        <dbReference type="Google" id="ProtNLM"/>
    </source>
</evidence>
<comment type="caution">
    <text evidence="3">The sequence shown here is derived from an EMBL/GenBank/DDBJ whole genome shotgun (WGS) entry which is preliminary data.</text>
</comment>
<evidence type="ECO:0000256" key="2">
    <source>
        <dbReference type="SAM" id="Phobius"/>
    </source>
</evidence>
<feature type="region of interest" description="Disordered" evidence="1">
    <location>
        <begin position="164"/>
        <end position="190"/>
    </location>
</feature>
<keyword evidence="2" id="KW-0472">Membrane</keyword>
<evidence type="ECO:0000313" key="4">
    <source>
        <dbReference type="Proteomes" id="UP001055153"/>
    </source>
</evidence>
<name>A0ABQ4SEV1_9HYPH</name>
<reference evidence="3" key="2">
    <citation type="submission" date="2021-08" db="EMBL/GenBank/DDBJ databases">
        <authorList>
            <person name="Tani A."/>
            <person name="Ola A."/>
            <person name="Ogura Y."/>
            <person name="Katsura K."/>
            <person name="Hayashi T."/>
        </authorList>
    </citation>
    <scope>NUCLEOTIDE SEQUENCE</scope>
    <source>
        <strain evidence="3">DSM 17168</strain>
    </source>
</reference>